<dbReference type="InterPro" id="IPR049704">
    <property type="entry name" value="Aminotrans_3_PPA_site"/>
</dbReference>
<keyword evidence="3" id="KW-0032">Aminotransferase</keyword>
<keyword evidence="3" id="KW-0808">Transferase</keyword>
<evidence type="ECO:0000256" key="2">
    <source>
        <dbReference type="ARBA" id="ARBA00022898"/>
    </source>
</evidence>
<accession>A0ABT1XK51</accession>
<reference evidence="3" key="1">
    <citation type="submission" date="2022-07" db="EMBL/GenBank/DDBJ databases">
        <authorList>
            <person name="Xamxidin M."/>
        </authorList>
    </citation>
    <scope>NUCLEOTIDE SEQUENCE</scope>
    <source>
        <strain evidence="3">YS8-69</strain>
    </source>
</reference>
<evidence type="ECO:0000313" key="3">
    <source>
        <dbReference type="EMBL" id="MCR2747671.1"/>
    </source>
</evidence>
<keyword evidence="2" id="KW-0663">Pyridoxal phosphate</keyword>
<dbReference type="RefSeq" id="WP_257512890.1">
    <property type="nucleotide sequence ID" value="NZ_JANKHG010000026.1"/>
</dbReference>
<comment type="caution">
    <text evidence="3">The sequence shown here is derived from an EMBL/GenBank/DDBJ whole genome shotgun (WGS) entry which is preliminary data.</text>
</comment>
<comment type="cofactor">
    <cofactor evidence="1">
        <name>pyridoxal 5'-phosphate</name>
        <dbReference type="ChEBI" id="CHEBI:597326"/>
    </cofactor>
</comment>
<dbReference type="Proteomes" id="UP001165267">
    <property type="component" value="Unassembled WGS sequence"/>
</dbReference>
<evidence type="ECO:0000256" key="1">
    <source>
        <dbReference type="ARBA" id="ARBA00001933"/>
    </source>
</evidence>
<sequence length="562" mass="63383">MNLDSLTLLLGASASAYLVLKAHRRLQLSRAKHPGLSGHVRMAKRVSKLIPNYALEGDSFFNCDDASELVVDRRRKGFHSLSKDLLERTPLGKRMLEQAISNISDAQFTHKYRVPFQFRKMVNAHLLPALFLNKSEGVHLWDVDGNEYIDVTGAYGTNLLGYDAYKGFIRQAALDMDALGPVLGPYHPVVLDNTRRILALAGQDEISYHMSGTEAVMQAVRLAQYHTGRQRIVRFAGAYHGWWGDVQPGIGNPVSADRTLTLQEVSQRTLHVLATRKDIACVLVNPLQALHPNTNAPGDSALISSGRKAGYDKEGYTQWLKQLRQVCTENGIVLILDEVFLGFRLAKGGAQDYFGVRADMVTYGKTLGGGLPVGVLCGKAELMKRYRSDKPADICFARGTFNSHPYVMQTMNLFLKHIDSEQVERMYQTVDTLWNTRRAALNKRMTELELPVEVQNMTSIFTILYNKPSRFNWMFQFYLLQAGVMLSWVGSGRMIFSHNYTDADFDVFCDRFIQAARCMQADGWWETSEACNSNKKIQRRVLKETWRALTSSMGSISWPLSK</sequence>
<protein>
    <submittedName>
        <fullName evidence="3">Aminotransferase class III-fold pyridoxal phosphate-dependent enzyme</fullName>
    </submittedName>
</protein>
<dbReference type="PANTHER" id="PTHR43713">
    <property type="entry name" value="GLUTAMATE-1-SEMIALDEHYDE 2,1-AMINOMUTASE"/>
    <property type="match status" value="1"/>
</dbReference>
<organism evidence="3 4">
    <name type="scientific">Limnobacter parvus</name>
    <dbReference type="NCBI Taxonomy" id="2939690"/>
    <lineage>
        <taxon>Bacteria</taxon>
        <taxon>Pseudomonadati</taxon>
        <taxon>Pseudomonadota</taxon>
        <taxon>Betaproteobacteria</taxon>
        <taxon>Burkholderiales</taxon>
        <taxon>Burkholderiaceae</taxon>
        <taxon>Limnobacter</taxon>
    </lineage>
</organism>
<keyword evidence="4" id="KW-1185">Reference proteome</keyword>
<dbReference type="Pfam" id="PF00202">
    <property type="entry name" value="Aminotran_3"/>
    <property type="match status" value="1"/>
</dbReference>
<dbReference type="InterPro" id="IPR015424">
    <property type="entry name" value="PyrdxlP-dep_Trfase"/>
</dbReference>
<evidence type="ECO:0000313" key="4">
    <source>
        <dbReference type="Proteomes" id="UP001165267"/>
    </source>
</evidence>
<name>A0ABT1XK51_9BURK</name>
<dbReference type="SUPFAM" id="SSF53383">
    <property type="entry name" value="PLP-dependent transferases"/>
    <property type="match status" value="1"/>
</dbReference>
<dbReference type="InterPro" id="IPR005814">
    <property type="entry name" value="Aminotrans_3"/>
</dbReference>
<dbReference type="InterPro" id="IPR015421">
    <property type="entry name" value="PyrdxlP-dep_Trfase_major"/>
</dbReference>
<dbReference type="PANTHER" id="PTHR43713:SF3">
    <property type="entry name" value="GLUTAMATE-1-SEMIALDEHYDE 2,1-AMINOMUTASE 1, CHLOROPLASTIC-RELATED"/>
    <property type="match status" value="1"/>
</dbReference>
<dbReference type="GO" id="GO:0008483">
    <property type="term" value="F:transaminase activity"/>
    <property type="evidence" value="ECO:0007669"/>
    <property type="project" value="UniProtKB-KW"/>
</dbReference>
<gene>
    <name evidence="3" type="ORF">NSP04_13555</name>
</gene>
<proteinExistence type="predicted"/>
<dbReference type="PROSITE" id="PS00600">
    <property type="entry name" value="AA_TRANSFER_CLASS_3"/>
    <property type="match status" value="1"/>
</dbReference>
<dbReference type="InterPro" id="IPR015422">
    <property type="entry name" value="PyrdxlP-dep_Trfase_small"/>
</dbReference>
<dbReference type="Gene3D" id="3.40.640.10">
    <property type="entry name" value="Type I PLP-dependent aspartate aminotransferase-like (Major domain)"/>
    <property type="match status" value="1"/>
</dbReference>
<dbReference type="EMBL" id="JANKHG010000026">
    <property type="protein sequence ID" value="MCR2747671.1"/>
    <property type="molecule type" value="Genomic_DNA"/>
</dbReference>
<dbReference type="Gene3D" id="3.90.1150.10">
    <property type="entry name" value="Aspartate Aminotransferase, domain 1"/>
    <property type="match status" value="1"/>
</dbReference>